<evidence type="ECO:0000256" key="3">
    <source>
        <dbReference type="SAM" id="SignalP"/>
    </source>
</evidence>
<evidence type="ECO:0000256" key="2">
    <source>
        <dbReference type="SAM" id="Phobius"/>
    </source>
</evidence>
<dbReference type="Proteomes" id="UP000250140">
    <property type="component" value="Unassembled WGS sequence"/>
</dbReference>
<organism evidence="4 5">
    <name type="scientific">Glonium stellatum</name>
    <dbReference type="NCBI Taxonomy" id="574774"/>
    <lineage>
        <taxon>Eukaryota</taxon>
        <taxon>Fungi</taxon>
        <taxon>Dikarya</taxon>
        <taxon>Ascomycota</taxon>
        <taxon>Pezizomycotina</taxon>
        <taxon>Dothideomycetes</taxon>
        <taxon>Pleosporomycetidae</taxon>
        <taxon>Gloniales</taxon>
        <taxon>Gloniaceae</taxon>
        <taxon>Glonium</taxon>
    </lineage>
</organism>
<keyword evidence="2" id="KW-1133">Transmembrane helix</keyword>
<evidence type="ECO:0000313" key="5">
    <source>
        <dbReference type="Proteomes" id="UP000250140"/>
    </source>
</evidence>
<proteinExistence type="predicted"/>
<keyword evidence="5" id="KW-1185">Reference proteome</keyword>
<feature type="signal peptide" evidence="3">
    <location>
        <begin position="1"/>
        <end position="19"/>
    </location>
</feature>
<dbReference type="OrthoDB" id="5215637at2759"/>
<protein>
    <recommendedName>
        <fullName evidence="6">Mid2 domain-containing protein</fullName>
    </recommendedName>
</protein>
<feature type="region of interest" description="Disordered" evidence="1">
    <location>
        <begin position="271"/>
        <end position="294"/>
    </location>
</feature>
<evidence type="ECO:0008006" key="6">
    <source>
        <dbReference type="Google" id="ProtNLM"/>
    </source>
</evidence>
<sequence>MLLSSALLSAFALLPLALAQSCHFPDGTVSGLDVPCNPSALVSACCYSDQACLSNGLCVSDPLNDTLKAYHRGTCTDQNWESSACPLFCELPANDGTPVFSCNTTSDEYCCYDNCKCNSAYETMSFSGQPYTLTIIGEAYTNTHVSTTSASSAASSGLSSAGSSSAGPIGASASTTGSVASSTTSATPTNTSSSTSSSSHSTAIGVGVGVGVGGALLVLGGVAAMWYFRRRKSGGYKTAHMEPQELPEQYRTAETAEAGDIPLKYARSELPVSPDHFPQGQQPVELDGGMTGKR</sequence>
<evidence type="ECO:0000313" key="4">
    <source>
        <dbReference type="EMBL" id="OCL09161.1"/>
    </source>
</evidence>
<dbReference type="AlphaFoldDB" id="A0A8E2F2X8"/>
<keyword evidence="3" id="KW-0732">Signal</keyword>
<reference evidence="4 5" key="1">
    <citation type="journal article" date="2016" name="Nat. Commun.">
        <title>Ectomycorrhizal ecology is imprinted in the genome of the dominant symbiotic fungus Cenococcum geophilum.</title>
        <authorList>
            <consortium name="DOE Joint Genome Institute"/>
            <person name="Peter M."/>
            <person name="Kohler A."/>
            <person name="Ohm R.A."/>
            <person name="Kuo A."/>
            <person name="Krutzmann J."/>
            <person name="Morin E."/>
            <person name="Arend M."/>
            <person name="Barry K.W."/>
            <person name="Binder M."/>
            <person name="Choi C."/>
            <person name="Clum A."/>
            <person name="Copeland A."/>
            <person name="Grisel N."/>
            <person name="Haridas S."/>
            <person name="Kipfer T."/>
            <person name="LaButti K."/>
            <person name="Lindquist E."/>
            <person name="Lipzen A."/>
            <person name="Maire R."/>
            <person name="Meier B."/>
            <person name="Mihaltcheva S."/>
            <person name="Molinier V."/>
            <person name="Murat C."/>
            <person name="Poggeler S."/>
            <person name="Quandt C.A."/>
            <person name="Sperisen C."/>
            <person name="Tritt A."/>
            <person name="Tisserant E."/>
            <person name="Crous P.W."/>
            <person name="Henrissat B."/>
            <person name="Nehls U."/>
            <person name="Egli S."/>
            <person name="Spatafora J.W."/>
            <person name="Grigoriev I.V."/>
            <person name="Martin F.M."/>
        </authorList>
    </citation>
    <scope>NUCLEOTIDE SEQUENCE [LARGE SCALE GENOMIC DNA]</scope>
    <source>
        <strain evidence="4 5">CBS 207.34</strain>
    </source>
</reference>
<gene>
    <name evidence="4" type="ORF">AOQ84DRAFT_27995</name>
</gene>
<accession>A0A8E2F2X8</accession>
<keyword evidence="2" id="KW-0812">Transmembrane</keyword>
<feature type="transmembrane region" description="Helical" evidence="2">
    <location>
        <begin position="203"/>
        <end position="228"/>
    </location>
</feature>
<evidence type="ECO:0000256" key="1">
    <source>
        <dbReference type="SAM" id="MobiDB-lite"/>
    </source>
</evidence>
<keyword evidence="2" id="KW-0472">Membrane</keyword>
<name>A0A8E2F2X8_9PEZI</name>
<feature type="chain" id="PRO_5034533846" description="Mid2 domain-containing protein" evidence="3">
    <location>
        <begin position="20"/>
        <end position="294"/>
    </location>
</feature>
<dbReference type="EMBL" id="KV749499">
    <property type="protein sequence ID" value="OCL09161.1"/>
    <property type="molecule type" value="Genomic_DNA"/>
</dbReference>
<feature type="region of interest" description="Disordered" evidence="1">
    <location>
        <begin position="165"/>
        <end position="201"/>
    </location>
</feature>